<evidence type="ECO:0000313" key="1">
    <source>
        <dbReference type="Proteomes" id="UP000095286"/>
    </source>
</evidence>
<protein>
    <submittedName>
        <fullName evidence="2">Pepsin-I3 domain-containing protein</fullName>
    </submittedName>
</protein>
<dbReference type="WBParaSite" id="RSKR_0000999950.1">
    <property type="protein sequence ID" value="RSKR_0000999950.1"/>
    <property type="gene ID" value="RSKR_0000999950"/>
</dbReference>
<reference evidence="2" key="1">
    <citation type="submission" date="2016-11" db="UniProtKB">
        <authorList>
            <consortium name="WormBaseParasite"/>
        </authorList>
    </citation>
    <scope>IDENTIFICATION</scope>
    <source>
        <strain evidence="2">KR3021</strain>
    </source>
</reference>
<sequence length="69" mass="7975">MSTLLIYANASTFQEITTQSNQILRANRINSEQLAQQLSEDYKDLAAYNNRMPQPFAILEPFNRFYLTG</sequence>
<name>A0AC35UCM8_9BILA</name>
<accession>A0AC35UCM8</accession>
<proteinExistence type="predicted"/>
<evidence type="ECO:0000313" key="2">
    <source>
        <dbReference type="WBParaSite" id="RSKR_0000999950.1"/>
    </source>
</evidence>
<dbReference type="Proteomes" id="UP000095286">
    <property type="component" value="Unplaced"/>
</dbReference>
<organism evidence="1 2">
    <name type="scientific">Rhabditophanes sp. KR3021</name>
    <dbReference type="NCBI Taxonomy" id="114890"/>
    <lineage>
        <taxon>Eukaryota</taxon>
        <taxon>Metazoa</taxon>
        <taxon>Ecdysozoa</taxon>
        <taxon>Nematoda</taxon>
        <taxon>Chromadorea</taxon>
        <taxon>Rhabditida</taxon>
        <taxon>Tylenchina</taxon>
        <taxon>Panagrolaimomorpha</taxon>
        <taxon>Strongyloidoidea</taxon>
        <taxon>Alloionematidae</taxon>
        <taxon>Rhabditophanes</taxon>
    </lineage>
</organism>